<dbReference type="AlphaFoldDB" id="A0A1Y1HS04"/>
<keyword evidence="4" id="KW-0472">Membrane</keyword>
<organism evidence="5 6">
    <name type="scientific">Klebsormidium nitens</name>
    <name type="common">Green alga</name>
    <name type="synonym">Ulothrix nitens</name>
    <dbReference type="NCBI Taxonomy" id="105231"/>
    <lineage>
        <taxon>Eukaryota</taxon>
        <taxon>Viridiplantae</taxon>
        <taxon>Streptophyta</taxon>
        <taxon>Klebsormidiophyceae</taxon>
        <taxon>Klebsormidiales</taxon>
        <taxon>Klebsormidiaceae</taxon>
        <taxon>Klebsormidium</taxon>
    </lineage>
</organism>
<dbReference type="OMA" id="HWGEKLT"/>
<dbReference type="PANTHER" id="PTHR15371">
    <property type="entry name" value="TIM23"/>
    <property type="match status" value="1"/>
</dbReference>
<dbReference type="GO" id="GO:0008320">
    <property type="term" value="F:protein transmembrane transporter activity"/>
    <property type="evidence" value="ECO:0000318"/>
    <property type="project" value="GO_Central"/>
</dbReference>
<keyword evidence="6" id="KW-1185">Reference proteome</keyword>
<evidence type="ECO:0000256" key="3">
    <source>
        <dbReference type="ARBA" id="ARBA00022989"/>
    </source>
</evidence>
<name>A0A1Y1HS04_KLENI</name>
<proteinExistence type="predicted"/>
<protein>
    <submittedName>
        <fullName evidence="5">Translocase of inner mitochondrial membrane 23</fullName>
    </submittedName>
</protein>
<accession>A0A1Y1HS04</accession>
<keyword evidence="2" id="KW-0812">Transmembrane</keyword>
<gene>
    <name evidence="5" type="ORF">KFL_000290050</name>
</gene>
<dbReference type="InterPro" id="IPR045238">
    <property type="entry name" value="Tim23-like"/>
</dbReference>
<dbReference type="OrthoDB" id="159299at2759"/>
<evidence type="ECO:0000256" key="1">
    <source>
        <dbReference type="ARBA" id="ARBA00004141"/>
    </source>
</evidence>
<evidence type="ECO:0000256" key="2">
    <source>
        <dbReference type="ARBA" id="ARBA00022692"/>
    </source>
</evidence>
<dbReference type="GO" id="GO:0030150">
    <property type="term" value="P:protein import into mitochondrial matrix"/>
    <property type="evidence" value="ECO:0000318"/>
    <property type="project" value="GO_Central"/>
</dbReference>
<evidence type="ECO:0000313" key="6">
    <source>
        <dbReference type="Proteomes" id="UP000054558"/>
    </source>
</evidence>
<dbReference type="GO" id="GO:0005744">
    <property type="term" value="C:TIM23 mitochondrial import inner membrane translocase complex"/>
    <property type="evidence" value="ECO:0000318"/>
    <property type="project" value="GO_Central"/>
</dbReference>
<reference evidence="5 6" key="1">
    <citation type="journal article" date="2014" name="Nat. Commun.">
        <title>Klebsormidium flaccidum genome reveals primary factors for plant terrestrial adaptation.</title>
        <authorList>
            <person name="Hori K."/>
            <person name="Maruyama F."/>
            <person name="Fujisawa T."/>
            <person name="Togashi T."/>
            <person name="Yamamoto N."/>
            <person name="Seo M."/>
            <person name="Sato S."/>
            <person name="Yamada T."/>
            <person name="Mori H."/>
            <person name="Tajima N."/>
            <person name="Moriyama T."/>
            <person name="Ikeuchi M."/>
            <person name="Watanabe M."/>
            <person name="Wada H."/>
            <person name="Kobayashi K."/>
            <person name="Saito M."/>
            <person name="Masuda T."/>
            <person name="Sasaki-Sekimoto Y."/>
            <person name="Mashiguchi K."/>
            <person name="Awai K."/>
            <person name="Shimojima M."/>
            <person name="Masuda S."/>
            <person name="Iwai M."/>
            <person name="Nobusawa T."/>
            <person name="Narise T."/>
            <person name="Kondo S."/>
            <person name="Saito H."/>
            <person name="Sato R."/>
            <person name="Murakawa M."/>
            <person name="Ihara Y."/>
            <person name="Oshima-Yamada Y."/>
            <person name="Ohtaka K."/>
            <person name="Satoh M."/>
            <person name="Sonobe K."/>
            <person name="Ishii M."/>
            <person name="Ohtani R."/>
            <person name="Kanamori-Sato M."/>
            <person name="Honoki R."/>
            <person name="Miyazaki D."/>
            <person name="Mochizuki H."/>
            <person name="Umetsu J."/>
            <person name="Higashi K."/>
            <person name="Shibata D."/>
            <person name="Kamiya Y."/>
            <person name="Sato N."/>
            <person name="Nakamura Y."/>
            <person name="Tabata S."/>
            <person name="Ida S."/>
            <person name="Kurokawa K."/>
            <person name="Ohta H."/>
        </authorList>
    </citation>
    <scope>NUCLEOTIDE SEQUENCE [LARGE SCALE GENOMIC DNA]</scope>
    <source>
        <strain evidence="5 6">NIES-2285</strain>
    </source>
</reference>
<dbReference type="PANTHER" id="PTHR15371:SF0">
    <property type="entry name" value="SD19278P"/>
    <property type="match status" value="1"/>
</dbReference>
<keyword evidence="3" id="KW-1133">Transmembrane helix</keyword>
<evidence type="ECO:0000256" key="4">
    <source>
        <dbReference type="ARBA" id="ARBA00023136"/>
    </source>
</evidence>
<dbReference type="Proteomes" id="UP000054558">
    <property type="component" value="Unassembled WGS sequence"/>
</dbReference>
<dbReference type="EMBL" id="DF236978">
    <property type="protein sequence ID" value="GAQ79356.1"/>
    <property type="molecule type" value="Genomic_DNA"/>
</dbReference>
<comment type="subcellular location">
    <subcellularLocation>
        <location evidence="1">Membrane</location>
        <topology evidence="1">Multi-pass membrane protein</topology>
    </subcellularLocation>
</comment>
<evidence type="ECO:0000313" key="5">
    <source>
        <dbReference type="EMBL" id="GAQ79356.1"/>
    </source>
</evidence>
<dbReference type="STRING" id="105231.A0A1Y1HS04"/>
<sequence length="194" mass="20301">MTTKVGEDFQESTSGGGRLYNPYADLHGALDGKSVGNLYRLPDAPEFLFTEEAAVQRRSWSDNLTYWTGGGYLAGAVVGGGRGLVEGVRGTEATDTTKLRLNRILNASGHRGRQAGNMLGILGLLYAGSESLINHYRGEDDMLNQIAAGLATGTLYKAAAGPRTAVIAGAVGGATAALMAAAKQVTKRYGYSLL</sequence>
<dbReference type="Pfam" id="PF02466">
    <property type="entry name" value="Tim17"/>
    <property type="match status" value="1"/>
</dbReference>